<feature type="transmembrane region" description="Helical" evidence="9">
    <location>
        <begin position="522"/>
        <end position="546"/>
    </location>
</feature>
<dbReference type="AlphaFoldDB" id="B0YAB1"/>
<dbReference type="SUPFAM" id="SSF103473">
    <property type="entry name" value="MFS general substrate transporter"/>
    <property type="match status" value="1"/>
</dbReference>
<dbReference type="HOGENOM" id="CLU_004790_4_1_1"/>
<comment type="subcellular location">
    <subcellularLocation>
        <location evidence="1 7">Membrane</location>
        <topology evidence="1 7">Multi-pass membrane protein</topology>
    </subcellularLocation>
</comment>
<dbReference type="OrthoDB" id="8904098at2759"/>
<sequence>MNVSDPVEVAEVARARASAQDAQIDEKTDHKLSLTPSIEEVPPASKEAGVSSAAYEDDHSHLQRQLPSDADFKHLRRIAGDIPWTAYTVAFVELCERFSYYGTTAVFVNFIQRPLPEGSTTGAGYDHSNPGALGMGQQASTGLTLFNAFWSYVMPLAGAYMADQYWGRFRTIMFSIAAALLGHIILIVSALPPVIAHPNGAIACFSIGLLIMGVGTGGFKSNISPLIAEQYREEVPYIKTLKNGNRVIVDPAATISRIYLYFYMMINIGSILGQVSMVYAEKYVGFWLSYFLPTVMYLGCPIVLFFCRNKYHLVKPTGSVYTQAIRLWKLAMKGRWSLNPARMYVSPFAVVCWWHFTDPRSWKKNPKPFWDSVKPSALGRDRPQWMTFDDEWVDEVSRGLKACKVFLWYPLYWLAYNQMINNLTSQAATMRLGGVPNDIINNLNPLSLIIFIPIMDKLIYPGLRRMGIKFTPLKRITAGFFFAGSGMICATVTQYYIYKIGPCGKEANYCLDELNQHSDISVWVQTLTYVLGGISEIFASVTSLEYAFTKAPKNMRSLVQAVALFMNAFSSALGQALVSLSEDPLLVWNYTVVAILAFVGGIGFWLTNYKLDKQEDALNNLPASRYGGDNPDPKLDEESVRQ</sequence>
<feature type="transmembrane region" description="Helical" evidence="9">
    <location>
        <begin position="200"/>
        <end position="219"/>
    </location>
</feature>
<keyword evidence="6 9" id="KW-0472">Membrane</keyword>
<dbReference type="InterPro" id="IPR000109">
    <property type="entry name" value="POT_fam"/>
</dbReference>
<dbReference type="GO" id="GO:0071916">
    <property type="term" value="F:dipeptide transmembrane transporter activity"/>
    <property type="evidence" value="ECO:0007669"/>
    <property type="project" value="UniProtKB-ARBA"/>
</dbReference>
<evidence type="ECO:0000256" key="9">
    <source>
        <dbReference type="SAM" id="Phobius"/>
    </source>
</evidence>
<dbReference type="Proteomes" id="UP000001699">
    <property type="component" value="Unassembled WGS sequence"/>
</dbReference>
<comment type="similarity">
    <text evidence="2 7">Belongs to the major facilitator superfamily. Proton-dependent oligopeptide transporter (POT/PTR) (TC 2.A.17) family.</text>
</comment>
<gene>
    <name evidence="10" type="ORF">AFUB_084030</name>
</gene>
<organism evidence="10 11">
    <name type="scientific">Aspergillus fumigatus (strain CBS 144.89 / FGSC A1163 / CEA10)</name>
    <name type="common">Neosartorya fumigata</name>
    <dbReference type="NCBI Taxonomy" id="451804"/>
    <lineage>
        <taxon>Eukaryota</taxon>
        <taxon>Fungi</taxon>
        <taxon>Dikarya</taxon>
        <taxon>Ascomycota</taxon>
        <taxon>Pezizomycotina</taxon>
        <taxon>Eurotiomycetes</taxon>
        <taxon>Eurotiomycetidae</taxon>
        <taxon>Eurotiales</taxon>
        <taxon>Aspergillaceae</taxon>
        <taxon>Aspergillus</taxon>
        <taxon>Aspergillus subgen. Fumigati</taxon>
    </lineage>
</organism>
<feature type="transmembrane region" description="Helical" evidence="9">
    <location>
        <begin position="558"/>
        <end position="580"/>
    </location>
</feature>
<feature type="region of interest" description="Disordered" evidence="8">
    <location>
        <begin position="40"/>
        <end position="60"/>
    </location>
</feature>
<keyword evidence="11" id="KW-1185">Reference proteome</keyword>
<name>B0YAB1_ASPFC</name>
<dbReference type="Gene3D" id="1.20.1250.20">
    <property type="entry name" value="MFS general substrate transporter like domains"/>
    <property type="match status" value="1"/>
</dbReference>
<keyword evidence="4 7" id="KW-0812">Transmembrane</keyword>
<evidence type="ECO:0000256" key="3">
    <source>
        <dbReference type="ARBA" id="ARBA00022448"/>
    </source>
</evidence>
<dbReference type="EMBL" id="DS499600">
    <property type="protein sequence ID" value="EDP48954.1"/>
    <property type="molecule type" value="Genomic_DNA"/>
</dbReference>
<feature type="transmembrane region" description="Helical" evidence="9">
    <location>
        <begin position="174"/>
        <end position="194"/>
    </location>
</feature>
<evidence type="ECO:0000256" key="5">
    <source>
        <dbReference type="ARBA" id="ARBA00022989"/>
    </source>
</evidence>
<dbReference type="InterPro" id="IPR018456">
    <property type="entry name" value="PTR2_symporter_CS"/>
</dbReference>
<feature type="region of interest" description="Disordered" evidence="8">
    <location>
        <begin position="622"/>
        <end position="642"/>
    </location>
</feature>
<keyword evidence="5 9" id="KW-1133">Transmembrane helix</keyword>
<evidence type="ECO:0000256" key="1">
    <source>
        <dbReference type="ARBA" id="ARBA00004141"/>
    </source>
</evidence>
<proteinExistence type="inferred from homology"/>
<evidence type="ECO:0000313" key="10">
    <source>
        <dbReference type="EMBL" id="EDP48954.1"/>
    </source>
</evidence>
<dbReference type="FunFam" id="1.20.1250.20:FF:000085">
    <property type="entry name" value="MFS peptide transporter Ptr2"/>
    <property type="match status" value="1"/>
</dbReference>
<dbReference type="GO" id="GO:0005886">
    <property type="term" value="C:plasma membrane"/>
    <property type="evidence" value="ECO:0007669"/>
    <property type="project" value="UniProtKB-ARBA"/>
</dbReference>
<feature type="transmembrane region" description="Helical" evidence="9">
    <location>
        <begin position="586"/>
        <end position="606"/>
    </location>
</feature>
<reference evidence="10 11" key="1">
    <citation type="journal article" date="2008" name="PLoS Genet.">
        <title>Genomic islands in the pathogenic filamentous fungus Aspergillus fumigatus.</title>
        <authorList>
            <person name="Fedorova N.D."/>
            <person name="Khaldi N."/>
            <person name="Joardar V.S."/>
            <person name="Maiti R."/>
            <person name="Amedeo P."/>
            <person name="Anderson M.J."/>
            <person name="Crabtree J."/>
            <person name="Silva J.C."/>
            <person name="Badger J.H."/>
            <person name="Albarraq A."/>
            <person name="Angiuoli S."/>
            <person name="Bussey H."/>
            <person name="Bowyer P."/>
            <person name="Cotty P.J."/>
            <person name="Dyer P.S."/>
            <person name="Egan A."/>
            <person name="Galens K."/>
            <person name="Fraser-Liggett C.M."/>
            <person name="Haas B.J."/>
            <person name="Inman J.M."/>
            <person name="Kent R."/>
            <person name="Lemieux S."/>
            <person name="Malavazi I."/>
            <person name="Orvis J."/>
            <person name="Roemer T."/>
            <person name="Ronning C.M."/>
            <person name="Sundaram J.P."/>
            <person name="Sutton G."/>
            <person name="Turner G."/>
            <person name="Venter J.C."/>
            <person name="White O.R."/>
            <person name="Whitty B.R."/>
            <person name="Youngman P."/>
            <person name="Wolfe K.H."/>
            <person name="Goldman G.H."/>
            <person name="Wortman J.R."/>
            <person name="Jiang B."/>
            <person name="Denning D.W."/>
            <person name="Nierman W.C."/>
        </authorList>
    </citation>
    <scope>NUCLEOTIDE SEQUENCE [LARGE SCALE GENOMIC DNA]</scope>
    <source>
        <strain evidence="11">CBS 144.89 / FGSC A1163 / CEA10</strain>
    </source>
</reference>
<evidence type="ECO:0000256" key="7">
    <source>
        <dbReference type="RuleBase" id="RU003755"/>
    </source>
</evidence>
<feature type="transmembrane region" description="Helical" evidence="9">
    <location>
        <begin position="286"/>
        <end position="307"/>
    </location>
</feature>
<feature type="compositionally biased region" description="Basic and acidic residues" evidence="8">
    <location>
        <begin position="631"/>
        <end position="642"/>
    </location>
</feature>
<dbReference type="PANTHER" id="PTHR11654">
    <property type="entry name" value="OLIGOPEPTIDE TRANSPORTER-RELATED"/>
    <property type="match status" value="1"/>
</dbReference>
<feature type="transmembrane region" description="Helical" evidence="9">
    <location>
        <begin position="258"/>
        <end position="280"/>
    </location>
</feature>
<dbReference type="PhylomeDB" id="B0YAB1"/>
<keyword evidence="3 7" id="KW-0813">Transport</keyword>
<dbReference type="InterPro" id="IPR036259">
    <property type="entry name" value="MFS_trans_sf"/>
</dbReference>
<evidence type="ECO:0000256" key="2">
    <source>
        <dbReference type="ARBA" id="ARBA00005982"/>
    </source>
</evidence>
<dbReference type="VEuPathDB" id="FungiDB:AFUB_084030"/>
<feature type="transmembrane region" description="Helical" evidence="9">
    <location>
        <begin position="476"/>
        <end position="498"/>
    </location>
</feature>
<feature type="transmembrane region" description="Helical" evidence="9">
    <location>
        <begin position="143"/>
        <end position="162"/>
    </location>
</feature>
<accession>B0YAB1</accession>
<evidence type="ECO:0000256" key="8">
    <source>
        <dbReference type="SAM" id="MobiDB-lite"/>
    </source>
</evidence>
<protein>
    <submittedName>
        <fullName evidence="10">MFS peptide transporter, putative</fullName>
    </submittedName>
</protein>
<evidence type="ECO:0000313" key="11">
    <source>
        <dbReference type="Proteomes" id="UP000001699"/>
    </source>
</evidence>
<evidence type="ECO:0000256" key="6">
    <source>
        <dbReference type="ARBA" id="ARBA00023136"/>
    </source>
</evidence>
<evidence type="ECO:0000256" key="4">
    <source>
        <dbReference type="ARBA" id="ARBA00022692"/>
    </source>
</evidence>
<dbReference type="PROSITE" id="PS01023">
    <property type="entry name" value="PTR2_2"/>
    <property type="match status" value="1"/>
</dbReference>
<dbReference type="Pfam" id="PF00854">
    <property type="entry name" value="PTR2"/>
    <property type="match status" value="1"/>
</dbReference>